<evidence type="ECO:0000256" key="4">
    <source>
        <dbReference type="ARBA" id="ARBA00022741"/>
    </source>
</evidence>
<dbReference type="PROSITE" id="PS50893">
    <property type="entry name" value="ABC_TRANSPORTER_2"/>
    <property type="match status" value="1"/>
</dbReference>
<dbReference type="InterPro" id="IPR008995">
    <property type="entry name" value="Mo/tungstate-bd_C_term_dom"/>
</dbReference>
<evidence type="ECO:0000256" key="3">
    <source>
        <dbReference type="ARBA" id="ARBA00022496"/>
    </source>
</evidence>
<feature type="domain" description="ABC transporter" evidence="9">
    <location>
        <begin position="4"/>
        <end position="232"/>
    </location>
</feature>
<dbReference type="RefSeq" id="WP_115322339.1">
    <property type="nucleotide sequence ID" value="NZ_UGTV01000015.1"/>
</dbReference>
<evidence type="ECO:0000256" key="7">
    <source>
        <dbReference type="ARBA" id="ARBA00023065"/>
    </source>
</evidence>
<dbReference type="GO" id="GO:0015408">
    <property type="term" value="F:ABC-type ferric iron transporter activity"/>
    <property type="evidence" value="ECO:0007669"/>
    <property type="project" value="InterPro"/>
</dbReference>
<keyword evidence="4" id="KW-0547">Nucleotide-binding</keyword>
<dbReference type="SUPFAM" id="SSF50331">
    <property type="entry name" value="MOP-like"/>
    <property type="match status" value="1"/>
</dbReference>
<dbReference type="Proteomes" id="UP000254704">
    <property type="component" value="Unassembled WGS sequence"/>
</dbReference>
<organism evidence="10 11">
    <name type="scientific">Pasteurella canis</name>
    <dbReference type="NCBI Taxonomy" id="753"/>
    <lineage>
        <taxon>Bacteria</taxon>
        <taxon>Pseudomonadati</taxon>
        <taxon>Pseudomonadota</taxon>
        <taxon>Gammaproteobacteria</taxon>
        <taxon>Pasteurellales</taxon>
        <taxon>Pasteurellaceae</taxon>
        <taxon>Pasteurella</taxon>
    </lineage>
</organism>
<keyword evidence="7" id="KW-0406">Ion transport</keyword>
<reference evidence="10 11" key="1">
    <citation type="submission" date="2018-06" db="EMBL/GenBank/DDBJ databases">
        <authorList>
            <consortium name="Pathogen Informatics"/>
            <person name="Doyle S."/>
        </authorList>
    </citation>
    <scope>NUCLEOTIDE SEQUENCE [LARGE SCALE GENOMIC DNA]</scope>
    <source>
        <strain evidence="10 11">NCTC11621</strain>
    </source>
</reference>
<evidence type="ECO:0000256" key="5">
    <source>
        <dbReference type="ARBA" id="ARBA00022840"/>
    </source>
</evidence>
<evidence type="ECO:0000256" key="8">
    <source>
        <dbReference type="ARBA" id="ARBA00023136"/>
    </source>
</evidence>
<dbReference type="Pfam" id="PF00005">
    <property type="entry name" value="ABC_tran"/>
    <property type="match status" value="1"/>
</dbReference>
<accession>A0A379ET33</accession>
<dbReference type="PROSITE" id="PS00211">
    <property type="entry name" value="ABC_TRANSPORTER_1"/>
    <property type="match status" value="1"/>
</dbReference>
<keyword evidence="5 10" id="KW-0067">ATP-binding</keyword>
<sequence length="345" mass="39303">MTILQISQLTCGYNAENVLKDLDLTMAKNEILCLLGASGCGKTTLLKSIAGLQEIEKGEILFNQQNLAKLPVEKRQIGVIFQDYALFPHLTVKENIAFGLQHKSRTEKQNMIEKMTALVRLTGLLERYPYELSGGQQQRVAIARALACEPRLLLLDEPFSNIDSQVRYQMIDEIKEILKSQQIPAIFVTHSKEEAFAFADKLAIMDKGKIVQIGHVDALYQMPINKFVAEFLGNVNYLDCQITSENSFESPIGHYQFEQVLKFSNGKLIDCIKQVDWLVRPQSFQIHRDDSGSGFIIKKRFLGPYCQYDVKINDKIFTVQSPKNFPVGERVRLNYKCTLPILFEK</sequence>
<dbReference type="PANTHER" id="PTHR42781">
    <property type="entry name" value="SPERMIDINE/PUTRESCINE IMPORT ATP-BINDING PROTEIN POTA"/>
    <property type="match status" value="1"/>
</dbReference>
<dbReference type="InterPro" id="IPR027417">
    <property type="entry name" value="P-loop_NTPase"/>
</dbReference>
<proteinExistence type="predicted"/>
<evidence type="ECO:0000256" key="1">
    <source>
        <dbReference type="ARBA" id="ARBA00022448"/>
    </source>
</evidence>
<dbReference type="GO" id="GO:0016887">
    <property type="term" value="F:ATP hydrolysis activity"/>
    <property type="evidence" value="ECO:0007669"/>
    <property type="project" value="InterPro"/>
</dbReference>
<dbReference type="GO" id="GO:0016020">
    <property type="term" value="C:membrane"/>
    <property type="evidence" value="ECO:0007669"/>
    <property type="project" value="InterPro"/>
</dbReference>
<evidence type="ECO:0000313" key="10">
    <source>
        <dbReference type="EMBL" id="SUC08827.1"/>
    </source>
</evidence>
<dbReference type="AlphaFoldDB" id="A0A379ET33"/>
<dbReference type="SMART" id="SM00382">
    <property type="entry name" value="AAA"/>
    <property type="match status" value="1"/>
</dbReference>
<dbReference type="SUPFAM" id="SSF52540">
    <property type="entry name" value="P-loop containing nucleoside triphosphate hydrolases"/>
    <property type="match status" value="1"/>
</dbReference>
<keyword evidence="10" id="KW-0378">Hydrolase</keyword>
<dbReference type="GO" id="GO:0015697">
    <property type="term" value="P:quaternary ammonium group transport"/>
    <property type="evidence" value="ECO:0007669"/>
    <property type="project" value="UniProtKB-ARBA"/>
</dbReference>
<dbReference type="EMBL" id="UGTV01000015">
    <property type="protein sequence ID" value="SUC08827.1"/>
    <property type="molecule type" value="Genomic_DNA"/>
</dbReference>
<keyword evidence="2" id="KW-1003">Cell membrane</keyword>
<dbReference type="InterPro" id="IPR003593">
    <property type="entry name" value="AAA+_ATPase"/>
</dbReference>
<keyword evidence="6" id="KW-0408">Iron</keyword>
<dbReference type="GO" id="GO:0005524">
    <property type="term" value="F:ATP binding"/>
    <property type="evidence" value="ECO:0007669"/>
    <property type="project" value="UniProtKB-KW"/>
</dbReference>
<dbReference type="Gene3D" id="3.40.50.300">
    <property type="entry name" value="P-loop containing nucleotide triphosphate hydrolases"/>
    <property type="match status" value="1"/>
</dbReference>
<keyword evidence="8" id="KW-0472">Membrane</keyword>
<dbReference type="InterPro" id="IPR015853">
    <property type="entry name" value="ABC_transpr_FbpC"/>
</dbReference>
<name>A0A379ET33_9PAST</name>
<dbReference type="FunFam" id="3.40.50.300:FF:000425">
    <property type="entry name" value="Probable ABC transporter, ATP-binding subunit"/>
    <property type="match status" value="1"/>
</dbReference>
<keyword evidence="1" id="KW-0813">Transport</keyword>
<gene>
    <name evidence="10" type="primary">fbpC1</name>
    <name evidence="10" type="ORF">NCTC11621_00277</name>
</gene>
<dbReference type="PANTHER" id="PTHR42781:SF4">
    <property type="entry name" value="SPERMIDINE_PUTRESCINE IMPORT ATP-BINDING PROTEIN POTA"/>
    <property type="match status" value="1"/>
</dbReference>
<evidence type="ECO:0000259" key="9">
    <source>
        <dbReference type="PROSITE" id="PS50893"/>
    </source>
</evidence>
<dbReference type="InterPro" id="IPR017871">
    <property type="entry name" value="ABC_transporter-like_CS"/>
</dbReference>
<dbReference type="InterPro" id="IPR003439">
    <property type="entry name" value="ABC_transporter-like_ATP-bd"/>
</dbReference>
<evidence type="ECO:0000256" key="2">
    <source>
        <dbReference type="ARBA" id="ARBA00022475"/>
    </source>
</evidence>
<dbReference type="CDD" id="cd03259">
    <property type="entry name" value="ABC_Carb_Solutes_like"/>
    <property type="match status" value="1"/>
</dbReference>
<dbReference type="InterPro" id="IPR050093">
    <property type="entry name" value="ABC_SmlMolc_Importer"/>
</dbReference>
<evidence type="ECO:0000313" key="11">
    <source>
        <dbReference type="Proteomes" id="UP000254704"/>
    </source>
</evidence>
<evidence type="ECO:0000256" key="6">
    <source>
        <dbReference type="ARBA" id="ARBA00023004"/>
    </source>
</evidence>
<protein>
    <submittedName>
        <fullName evidence="10">Fe(3+) transport system ATP-binding protein FbpC</fullName>
        <ecNumber evidence="10">3.6.3.30</ecNumber>
    </submittedName>
</protein>
<dbReference type="EC" id="3.6.3.30" evidence="10"/>
<dbReference type="Gene3D" id="2.40.50.100">
    <property type="match status" value="1"/>
</dbReference>
<keyword evidence="3" id="KW-0410">Iron transport</keyword>